<dbReference type="EMBL" id="CAJNOM010000090">
    <property type="protein sequence ID" value="CAF1025950.1"/>
    <property type="molecule type" value="Genomic_DNA"/>
</dbReference>
<dbReference type="AlphaFoldDB" id="A0A814INR7"/>
<keyword evidence="1" id="KW-1133">Transmembrane helix</keyword>
<gene>
    <name evidence="2" type="ORF">QVE165_LOCUS16267</name>
</gene>
<keyword evidence="3" id="KW-1185">Reference proteome</keyword>
<protein>
    <submittedName>
        <fullName evidence="2">Uncharacterized protein</fullName>
    </submittedName>
</protein>
<accession>A0A814INR7</accession>
<evidence type="ECO:0000313" key="2">
    <source>
        <dbReference type="EMBL" id="CAF1025950.1"/>
    </source>
</evidence>
<comment type="caution">
    <text evidence="2">The sequence shown here is derived from an EMBL/GenBank/DDBJ whole genome shotgun (WGS) entry which is preliminary data.</text>
</comment>
<keyword evidence="1" id="KW-0472">Membrane</keyword>
<evidence type="ECO:0000256" key="1">
    <source>
        <dbReference type="SAM" id="Phobius"/>
    </source>
</evidence>
<name>A0A814INR7_9BILA</name>
<dbReference type="Proteomes" id="UP000663832">
    <property type="component" value="Unassembled WGS sequence"/>
</dbReference>
<dbReference type="OrthoDB" id="10060446at2759"/>
<reference evidence="2" key="1">
    <citation type="submission" date="2021-02" db="EMBL/GenBank/DDBJ databases">
        <authorList>
            <person name="Nowell W R."/>
        </authorList>
    </citation>
    <scope>NUCLEOTIDE SEQUENCE</scope>
</reference>
<proteinExistence type="predicted"/>
<organism evidence="2 3">
    <name type="scientific">Adineta steineri</name>
    <dbReference type="NCBI Taxonomy" id="433720"/>
    <lineage>
        <taxon>Eukaryota</taxon>
        <taxon>Metazoa</taxon>
        <taxon>Spiralia</taxon>
        <taxon>Gnathifera</taxon>
        <taxon>Rotifera</taxon>
        <taxon>Eurotatoria</taxon>
        <taxon>Bdelloidea</taxon>
        <taxon>Adinetida</taxon>
        <taxon>Adinetidae</taxon>
        <taxon>Adineta</taxon>
    </lineage>
</organism>
<feature type="transmembrane region" description="Helical" evidence="1">
    <location>
        <begin position="105"/>
        <end position="127"/>
    </location>
</feature>
<evidence type="ECO:0000313" key="3">
    <source>
        <dbReference type="Proteomes" id="UP000663832"/>
    </source>
</evidence>
<sequence>MQSSLPIPPTPVDTIANDVISLPKSTTLLLHPNRPYVHNYWLLNDRLRLKNKKLSRRQQSSCRIAFYSLWLLIFSSIICIVIYRFTDDCPQITNRKDLFIECSKYWFLLATICITLLACGGLIFGACRYFRSQPRTFIYDNMHELQSRQKTELLPMTTTSPSSHHSASFTDVSSIIPSRLDQNHDDKYLHTTIISSTSNVSLQRKAPPFDYDELPSQLNSTTISESSTIHNNKNIFLLPSTSLPQLTFPAATTSNANDTAINSNKFRPISIHGNSRLNIPISYTTCLCGLDIWEKQQTLSSFY</sequence>
<feature type="transmembrane region" description="Helical" evidence="1">
    <location>
        <begin position="64"/>
        <end position="85"/>
    </location>
</feature>
<keyword evidence="1" id="KW-0812">Transmembrane</keyword>